<proteinExistence type="inferred from homology"/>
<feature type="domain" description="Mannosyl-glycoprotein endo-beta-N-acetylglucosamidase-like" evidence="11">
    <location>
        <begin position="177"/>
        <end position="335"/>
    </location>
</feature>
<dbReference type="Proteomes" id="UP000292039">
    <property type="component" value="Unassembled WGS sequence"/>
</dbReference>
<protein>
    <recommendedName>
        <fullName evidence="5">Peptidoglycan hydrolase FlgJ</fullName>
    </recommendedName>
    <alternativeName>
        <fullName evidence="10">Muramidase FlgJ</fullName>
    </alternativeName>
</protein>
<evidence type="ECO:0000313" key="12">
    <source>
        <dbReference type="EMBL" id="RZS69603.1"/>
    </source>
</evidence>
<keyword evidence="6" id="KW-0574">Periplasm</keyword>
<comment type="similarity">
    <text evidence="4">In the C-terminal section; belongs to the glycosyl hydrolase 73 family.</text>
</comment>
<dbReference type="GeneID" id="99725732"/>
<reference evidence="12 13" key="1">
    <citation type="submission" date="2019-02" db="EMBL/GenBank/DDBJ databases">
        <title>Genomic Encyclopedia of Type Strains, Phase IV (KMG-IV): sequencing the most valuable type-strain genomes for metagenomic binning, comparative biology and taxonomic classification.</title>
        <authorList>
            <person name="Goeker M."/>
        </authorList>
    </citation>
    <scope>NUCLEOTIDE SEQUENCE [LARGE SCALE GENOMIC DNA]</scope>
    <source>
        <strain evidence="12 13">DSM 16618</strain>
    </source>
</reference>
<dbReference type="GO" id="GO:0016798">
    <property type="term" value="F:hydrolase activity, acting on glycosyl bonds"/>
    <property type="evidence" value="ECO:0007669"/>
    <property type="project" value="UniProtKB-KW"/>
</dbReference>
<evidence type="ECO:0000256" key="10">
    <source>
        <dbReference type="ARBA" id="ARBA00030835"/>
    </source>
</evidence>
<dbReference type="GO" id="GO:0071555">
    <property type="term" value="P:cell wall organization"/>
    <property type="evidence" value="ECO:0007669"/>
    <property type="project" value="UniProtKB-KW"/>
</dbReference>
<dbReference type="GO" id="GO:0042597">
    <property type="term" value="C:periplasmic space"/>
    <property type="evidence" value="ECO:0007669"/>
    <property type="project" value="UniProtKB-SubCell"/>
</dbReference>
<dbReference type="AlphaFoldDB" id="A0A4Q7MPG6"/>
<keyword evidence="7" id="KW-0378">Hydrolase</keyword>
<comment type="caution">
    <text evidence="12">The sequence shown here is derived from an EMBL/GenBank/DDBJ whole genome shotgun (WGS) entry which is preliminary data.</text>
</comment>
<keyword evidence="12" id="KW-0282">Flagellum</keyword>
<evidence type="ECO:0000256" key="6">
    <source>
        <dbReference type="ARBA" id="ARBA00022764"/>
    </source>
</evidence>
<keyword evidence="8" id="KW-0326">Glycosidase</keyword>
<evidence type="ECO:0000256" key="8">
    <source>
        <dbReference type="ARBA" id="ARBA00023295"/>
    </source>
</evidence>
<dbReference type="RefSeq" id="WP_130487339.1">
    <property type="nucleotide sequence ID" value="NZ_CBCSEB010000011.1"/>
</dbReference>
<dbReference type="SUPFAM" id="SSF53955">
    <property type="entry name" value="Lysozyme-like"/>
    <property type="match status" value="1"/>
</dbReference>
<dbReference type="InterPro" id="IPR023346">
    <property type="entry name" value="Lysozyme-like_dom_sf"/>
</dbReference>
<dbReference type="EMBL" id="SGWZ01000003">
    <property type="protein sequence ID" value="RZS69603.1"/>
    <property type="molecule type" value="Genomic_DNA"/>
</dbReference>
<dbReference type="Pfam" id="PF10135">
    <property type="entry name" value="Rod-binding"/>
    <property type="match status" value="1"/>
</dbReference>
<comment type="function">
    <text evidence="1">Flagellum-specific muramidase which hydrolyzes the peptidoglycan layer to assemble the rod structure in the periplasmic space.</text>
</comment>
<sequence length="336" mass="36029">MTIASGSTAASLAQGFVFDTREMDRLRAKVQQSPDGEAAQREVAQQFEALFINMLIQRMRDATPSEGLFDNEQTRMMQSLADQQIASDLASKQSGLGLAEALLRQIRQPGSAMAGVSGAAGSVSGRGPGGTGELTRELRVDGSLAPTSPTLQQNLWRGARAGVAAVRAGAAFAGQAPMLKAAAQAPDFVASFVEKLAPMAQRIAQESGIPAQLILGQAALESGWGRREIRHEDGSPSYNLFGIKATPAWRGAVVETMTTEYEDGKARKLTQPFRAYSSYEDALRDYAGLLQRNERYQGVLQASDPAEAARRIQEAGYATDPGYADKLINVMAMLER</sequence>
<evidence type="ECO:0000259" key="11">
    <source>
        <dbReference type="SMART" id="SM00047"/>
    </source>
</evidence>
<dbReference type="SMART" id="SM00047">
    <property type="entry name" value="LYZ2"/>
    <property type="match status" value="1"/>
</dbReference>
<dbReference type="PRINTS" id="PR01002">
    <property type="entry name" value="FLGFLGJ"/>
</dbReference>
<keyword evidence="9" id="KW-0961">Cell wall biogenesis/degradation</keyword>
<dbReference type="GO" id="GO:0071973">
    <property type="term" value="P:bacterial-type flagellum-dependent cell motility"/>
    <property type="evidence" value="ECO:0007669"/>
    <property type="project" value="TreeGrafter"/>
</dbReference>
<dbReference type="FunFam" id="2.10.70.40:FF:000001">
    <property type="entry name" value="Flagellar assembly peptidoglycan hydrolase FlgJ"/>
    <property type="match status" value="1"/>
</dbReference>
<gene>
    <name evidence="12" type="ORF">EV679_2207</name>
</gene>
<evidence type="ECO:0000313" key="13">
    <source>
        <dbReference type="Proteomes" id="UP000292039"/>
    </source>
</evidence>
<evidence type="ECO:0000256" key="3">
    <source>
        <dbReference type="ARBA" id="ARBA00006880"/>
    </source>
</evidence>
<comment type="subcellular location">
    <subcellularLocation>
        <location evidence="2">Periplasm</location>
    </subcellularLocation>
</comment>
<dbReference type="InterPro" id="IPR013377">
    <property type="entry name" value="FlgJ"/>
</dbReference>
<dbReference type="PANTHER" id="PTHR33308:SF9">
    <property type="entry name" value="PEPTIDOGLYCAN HYDROLASE FLGJ"/>
    <property type="match status" value="1"/>
</dbReference>
<dbReference type="Gene3D" id="2.10.70.40">
    <property type="entry name" value="peptidoglycan hydrolase"/>
    <property type="match status" value="1"/>
</dbReference>
<evidence type="ECO:0000256" key="7">
    <source>
        <dbReference type="ARBA" id="ARBA00022801"/>
    </source>
</evidence>
<organism evidence="12 13">
    <name type="scientific">Kerstersia gyiorum</name>
    <dbReference type="NCBI Taxonomy" id="206506"/>
    <lineage>
        <taxon>Bacteria</taxon>
        <taxon>Pseudomonadati</taxon>
        <taxon>Pseudomonadota</taxon>
        <taxon>Betaproteobacteria</taxon>
        <taxon>Burkholderiales</taxon>
        <taxon>Alcaligenaceae</taxon>
        <taxon>Kerstersia</taxon>
    </lineage>
</organism>
<evidence type="ECO:0000256" key="5">
    <source>
        <dbReference type="ARBA" id="ARBA00013433"/>
    </source>
</evidence>
<dbReference type="InterPro" id="IPR002901">
    <property type="entry name" value="MGlyc_endo_b_GlcNAc-like_dom"/>
</dbReference>
<keyword evidence="12" id="KW-0966">Cell projection</keyword>
<dbReference type="PANTHER" id="PTHR33308">
    <property type="entry name" value="PEPTIDOGLYCAN HYDROLASE FLGJ"/>
    <property type="match status" value="1"/>
</dbReference>
<dbReference type="GO" id="GO:0004040">
    <property type="term" value="F:amidase activity"/>
    <property type="evidence" value="ECO:0007669"/>
    <property type="project" value="InterPro"/>
</dbReference>
<dbReference type="GO" id="GO:0044780">
    <property type="term" value="P:bacterial-type flagellum assembly"/>
    <property type="evidence" value="ECO:0007669"/>
    <property type="project" value="InterPro"/>
</dbReference>
<dbReference type="InterPro" id="IPR019301">
    <property type="entry name" value="Flagellar_prot_FlgJ_N"/>
</dbReference>
<comment type="similarity">
    <text evidence="3">In the N-terminal section; belongs to the FlgJ family.</text>
</comment>
<accession>A0A4Q7MPG6</accession>
<keyword evidence="12" id="KW-0969">Cilium</keyword>
<evidence type="ECO:0000256" key="4">
    <source>
        <dbReference type="ARBA" id="ARBA00007974"/>
    </source>
</evidence>
<dbReference type="NCBIfam" id="TIGR02541">
    <property type="entry name" value="flagell_FlgJ"/>
    <property type="match status" value="1"/>
</dbReference>
<evidence type="ECO:0000256" key="9">
    <source>
        <dbReference type="ARBA" id="ARBA00023316"/>
    </source>
</evidence>
<dbReference type="Gene3D" id="1.10.530.10">
    <property type="match status" value="1"/>
</dbReference>
<name>A0A4Q7MPG6_9BURK</name>
<dbReference type="Pfam" id="PF01832">
    <property type="entry name" value="Glucosaminidase"/>
    <property type="match status" value="1"/>
</dbReference>
<evidence type="ECO:0000256" key="2">
    <source>
        <dbReference type="ARBA" id="ARBA00004418"/>
    </source>
</evidence>
<dbReference type="InterPro" id="IPR051056">
    <property type="entry name" value="Glycosyl_Hydrolase_73"/>
</dbReference>
<evidence type="ECO:0000256" key="1">
    <source>
        <dbReference type="ARBA" id="ARBA00002954"/>
    </source>
</evidence>